<dbReference type="PRINTS" id="PR00412">
    <property type="entry name" value="EPOXHYDRLASE"/>
</dbReference>
<dbReference type="GO" id="GO:0016020">
    <property type="term" value="C:membrane"/>
    <property type="evidence" value="ECO:0007669"/>
    <property type="project" value="TreeGrafter"/>
</dbReference>
<feature type="domain" description="AB hydrolase-1" evidence="1">
    <location>
        <begin position="43"/>
        <end position="152"/>
    </location>
</feature>
<sequence>MTGAAAIPLRALAQSGEDWAERKKRTNVRGLDIAYYEVGSGDPIIFLHGNPTSSYLWRNVIPHLEHLGRCIAPDMIGLGDSDPLPNSGPGVYKFATHRDYLFDFLEQVGATERVTLVIHDWGSGVGFSYAQRFPERIKGIAFMEAIIRPSTLPLPPEPQQGAFSLFRSERGEEVVLQNNLFIEQILIGGLGYFLTEADKAEYRRPFLQAGESRRPTLTWPRELPFAGGPADTTALVQSYSDWLAESELPKLFIRANPGALLSDSPNNAPFLEYVRSFPNQTEVQVFGTHYVQEVSPHAIGRAVADWMQGI</sequence>
<dbReference type="EC" id="3.8.1.5" evidence="2"/>
<dbReference type="EMBL" id="NTJZ01000022">
    <property type="protein sequence ID" value="PDH32139.1"/>
    <property type="molecule type" value="Genomic_DNA"/>
</dbReference>
<evidence type="ECO:0000259" key="1">
    <source>
        <dbReference type="Pfam" id="PF00561"/>
    </source>
</evidence>
<dbReference type="Proteomes" id="UP000219329">
    <property type="component" value="Unassembled WGS sequence"/>
</dbReference>
<protein>
    <submittedName>
        <fullName evidence="2">Haloalkane dehalogenase</fullName>
        <ecNumber evidence="2">3.8.1.5</ecNumber>
    </submittedName>
</protein>
<dbReference type="InterPro" id="IPR000639">
    <property type="entry name" value="Epox_hydrolase-like"/>
</dbReference>
<reference evidence="2 3" key="1">
    <citation type="submission" date="2017-08" db="EMBL/GenBank/DDBJ databases">
        <title>Fine stratification of microbial communities through a metagenomic profile of the photic zone.</title>
        <authorList>
            <person name="Haro-Moreno J.M."/>
            <person name="Lopez-Perez M."/>
            <person name="De La Torre J."/>
            <person name="Picazo A."/>
            <person name="Camacho A."/>
            <person name="Rodriguez-Valera F."/>
        </authorList>
    </citation>
    <scope>NUCLEOTIDE SEQUENCE [LARGE SCALE GENOMIC DNA]</scope>
    <source>
        <strain evidence="2">MED-G28</strain>
    </source>
</reference>
<evidence type="ECO:0000313" key="2">
    <source>
        <dbReference type="EMBL" id="PDH32139.1"/>
    </source>
</evidence>
<dbReference type="PANTHER" id="PTHR43798:SF24">
    <property type="entry name" value="CIS-3-ALKYL-4-ALKYLOXETAN-2-ONE DECARBOXYLASE"/>
    <property type="match status" value="1"/>
</dbReference>
<evidence type="ECO:0000313" key="3">
    <source>
        <dbReference type="Proteomes" id="UP000219329"/>
    </source>
</evidence>
<comment type="caution">
    <text evidence="2">The sequence shown here is derived from an EMBL/GenBank/DDBJ whole genome shotgun (WGS) entry which is preliminary data.</text>
</comment>
<dbReference type="SUPFAM" id="SSF53474">
    <property type="entry name" value="alpha/beta-Hydrolases"/>
    <property type="match status" value="1"/>
</dbReference>
<gene>
    <name evidence="2" type="ORF">CNF02_12950</name>
</gene>
<dbReference type="PRINTS" id="PR00111">
    <property type="entry name" value="ABHYDROLASE"/>
</dbReference>
<dbReference type="AlphaFoldDB" id="A0A2A5W6M4"/>
<organism evidence="2 3">
    <name type="scientific">OM182 bacterium MED-G28</name>
    <dbReference type="NCBI Taxonomy" id="1986256"/>
    <lineage>
        <taxon>Bacteria</taxon>
        <taxon>Pseudomonadati</taxon>
        <taxon>Pseudomonadota</taxon>
        <taxon>Gammaproteobacteria</taxon>
        <taxon>OMG group</taxon>
        <taxon>OM182 clade</taxon>
    </lineage>
</organism>
<dbReference type="InterPro" id="IPR050266">
    <property type="entry name" value="AB_hydrolase_sf"/>
</dbReference>
<accession>A0A2A5W6M4</accession>
<dbReference type="InterPro" id="IPR029058">
    <property type="entry name" value="AB_hydrolase_fold"/>
</dbReference>
<dbReference type="PANTHER" id="PTHR43798">
    <property type="entry name" value="MONOACYLGLYCEROL LIPASE"/>
    <property type="match status" value="1"/>
</dbReference>
<proteinExistence type="predicted"/>
<dbReference type="Pfam" id="PF00561">
    <property type="entry name" value="Abhydrolase_1"/>
    <property type="match status" value="1"/>
</dbReference>
<dbReference type="NCBIfam" id="NF002938">
    <property type="entry name" value="PRK03592.1"/>
    <property type="match status" value="1"/>
</dbReference>
<dbReference type="InterPro" id="IPR000073">
    <property type="entry name" value="AB_hydrolase_1"/>
</dbReference>
<name>A0A2A5W6M4_9GAMM</name>
<dbReference type="Gene3D" id="3.40.50.1820">
    <property type="entry name" value="alpha/beta hydrolase"/>
    <property type="match status" value="1"/>
</dbReference>
<keyword evidence="2" id="KW-0378">Hydrolase</keyword>
<dbReference type="GO" id="GO:0018786">
    <property type="term" value="F:haloalkane dehalogenase activity"/>
    <property type="evidence" value="ECO:0007669"/>
    <property type="project" value="UniProtKB-EC"/>
</dbReference>